<dbReference type="HOGENOM" id="CLU_089876_11_1_11"/>
<dbReference type="eggNOG" id="COG2050">
    <property type="taxonomic scope" value="Bacteria"/>
</dbReference>
<sequence>MVDAALIEKMKCNIPPLAEFRDNIEILEVKEPGYVHFTMDIPASLGNYRGGIHGGTGYFIGEIGCGFATYSFGVNNVCNSATVNFFKAVPCCKVDVETEPLHKGRSTAVIRVTTREAATGKMLFQSTHNMFLLGPLKDDE</sequence>
<dbReference type="SUPFAM" id="SSF54637">
    <property type="entry name" value="Thioesterase/thiol ester dehydrase-isomerase"/>
    <property type="match status" value="1"/>
</dbReference>
<organism evidence="2 3">
    <name type="scientific">Slackia piriformis YIT 12062</name>
    <dbReference type="NCBI Taxonomy" id="742818"/>
    <lineage>
        <taxon>Bacteria</taxon>
        <taxon>Bacillati</taxon>
        <taxon>Actinomycetota</taxon>
        <taxon>Coriobacteriia</taxon>
        <taxon>Eggerthellales</taxon>
        <taxon>Eggerthellaceae</taxon>
        <taxon>Slackia</taxon>
    </lineage>
</organism>
<dbReference type="InParanoid" id="K0YJ64"/>
<dbReference type="PATRIC" id="fig|742818.3.peg.1893"/>
<dbReference type="InterPro" id="IPR049449">
    <property type="entry name" value="TesB_ACOT8-like_N"/>
</dbReference>
<reference evidence="2 3" key="1">
    <citation type="submission" date="2012-08" db="EMBL/GenBank/DDBJ databases">
        <title>The Genome Sequence of Slackia piriformis YIT 12062.</title>
        <authorList>
            <consortium name="The Broad Institute Genome Sequencing Platform"/>
            <person name="Earl A."/>
            <person name="Ward D."/>
            <person name="Feldgarden M."/>
            <person name="Gevers D."/>
            <person name="Morotomi M."/>
            <person name="Walker B."/>
            <person name="Young S.K."/>
            <person name="Zeng Q."/>
            <person name="Gargeya S."/>
            <person name="Fitzgerald M."/>
            <person name="Haas B."/>
            <person name="Abouelleil A."/>
            <person name="Alvarado L."/>
            <person name="Arachchi H.M."/>
            <person name="Berlin A.M."/>
            <person name="Chapman S.B."/>
            <person name="Goldberg J."/>
            <person name="Griggs A."/>
            <person name="Gujja S."/>
            <person name="Hansen M."/>
            <person name="Howarth C."/>
            <person name="Imamovic A."/>
            <person name="Larimer J."/>
            <person name="McCowen C."/>
            <person name="Montmayeur A."/>
            <person name="Murphy C."/>
            <person name="Neiman D."/>
            <person name="Pearson M."/>
            <person name="Priest M."/>
            <person name="Roberts A."/>
            <person name="Saif S."/>
            <person name="Shea T."/>
            <person name="Sisk P."/>
            <person name="Sykes S."/>
            <person name="Wortman J."/>
            <person name="Nusbaum C."/>
            <person name="Birren B."/>
        </authorList>
    </citation>
    <scope>NUCLEOTIDE SEQUENCE [LARGE SCALE GENOMIC DNA]</scope>
    <source>
        <strain evidence="2 3">YIT 12062</strain>
    </source>
</reference>
<dbReference type="RefSeq" id="WP_009139969.1">
    <property type="nucleotide sequence ID" value="NZ_JH815199.1"/>
</dbReference>
<name>K0YJ64_9ACTN</name>
<dbReference type="Pfam" id="PF13622">
    <property type="entry name" value="4HBT_3"/>
    <property type="match status" value="1"/>
</dbReference>
<dbReference type="AlphaFoldDB" id="K0YJ64"/>
<gene>
    <name evidence="2" type="ORF">HMPREF9451_01791</name>
</gene>
<accession>K0YJ64</accession>
<dbReference type="EMBL" id="ADMD01000009">
    <property type="protein sequence ID" value="EJZ83273.1"/>
    <property type="molecule type" value="Genomic_DNA"/>
</dbReference>
<dbReference type="CDD" id="cd03443">
    <property type="entry name" value="PaaI_thioesterase"/>
    <property type="match status" value="1"/>
</dbReference>
<evidence type="ECO:0000313" key="2">
    <source>
        <dbReference type="EMBL" id="EJZ83273.1"/>
    </source>
</evidence>
<evidence type="ECO:0000313" key="3">
    <source>
        <dbReference type="Proteomes" id="UP000006069"/>
    </source>
</evidence>
<dbReference type="InterPro" id="IPR029069">
    <property type="entry name" value="HotDog_dom_sf"/>
</dbReference>
<dbReference type="OrthoDB" id="3175533at2"/>
<dbReference type="Proteomes" id="UP000006069">
    <property type="component" value="Unassembled WGS sequence"/>
</dbReference>
<dbReference type="Gene3D" id="3.10.129.10">
    <property type="entry name" value="Hotdog Thioesterase"/>
    <property type="match status" value="1"/>
</dbReference>
<keyword evidence="3" id="KW-1185">Reference proteome</keyword>
<comment type="caution">
    <text evidence="2">The sequence shown here is derived from an EMBL/GenBank/DDBJ whole genome shotgun (WGS) entry which is preliminary data.</text>
</comment>
<evidence type="ECO:0000259" key="1">
    <source>
        <dbReference type="Pfam" id="PF13622"/>
    </source>
</evidence>
<protein>
    <recommendedName>
        <fullName evidence="1">Acyl-CoA thioesterase-like N-terminal HotDog domain-containing protein</fullName>
    </recommendedName>
</protein>
<feature type="domain" description="Acyl-CoA thioesterase-like N-terminal HotDog" evidence="1">
    <location>
        <begin position="80"/>
        <end position="124"/>
    </location>
</feature>
<proteinExistence type="predicted"/>